<protein>
    <recommendedName>
        <fullName evidence="1">ParB-like N-terminal domain-containing protein</fullName>
    </recommendedName>
</protein>
<dbReference type="AlphaFoldDB" id="X0VTZ7"/>
<dbReference type="GO" id="GO:0008168">
    <property type="term" value="F:methyltransferase activity"/>
    <property type="evidence" value="ECO:0007669"/>
    <property type="project" value="InterPro"/>
</dbReference>
<dbReference type="Pfam" id="PF05063">
    <property type="entry name" value="MT-A70"/>
    <property type="match status" value="1"/>
</dbReference>
<dbReference type="PANTHER" id="PTHR33375">
    <property type="entry name" value="CHROMOSOME-PARTITIONING PROTEIN PARB-RELATED"/>
    <property type="match status" value="1"/>
</dbReference>
<accession>X0VTZ7</accession>
<dbReference type="Gene3D" id="3.90.1530.30">
    <property type="match status" value="1"/>
</dbReference>
<comment type="caution">
    <text evidence="2">The sequence shown here is derived from an EMBL/GenBank/DDBJ whole genome shotgun (WGS) entry which is preliminary data.</text>
</comment>
<proteinExistence type="predicted"/>
<dbReference type="InterPro" id="IPR003115">
    <property type="entry name" value="ParB_N"/>
</dbReference>
<dbReference type="InterPro" id="IPR036086">
    <property type="entry name" value="ParB/Sulfiredoxin_sf"/>
</dbReference>
<dbReference type="PROSITE" id="PS51143">
    <property type="entry name" value="MT_A70"/>
    <property type="match status" value="1"/>
</dbReference>
<organism evidence="2">
    <name type="scientific">marine sediment metagenome</name>
    <dbReference type="NCBI Taxonomy" id="412755"/>
    <lineage>
        <taxon>unclassified sequences</taxon>
        <taxon>metagenomes</taxon>
        <taxon>ecological metagenomes</taxon>
    </lineage>
</organism>
<feature type="non-terminal residue" evidence="2">
    <location>
        <position position="255"/>
    </location>
</feature>
<dbReference type="InterPro" id="IPR050336">
    <property type="entry name" value="Chromosome_partition/occlusion"/>
</dbReference>
<feature type="domain" description="ParB-like N-terminal" evidence="1">
    <location>
        <begin position="1"/>
        <end position="49"/>
    </location>
</feature>
<dbReference type="GO" id="GO:0032259">
    <property type="term" value="P:methylation"/>
    <property type="evidence" value="ECO:0007669"/>
    <property type="project" value="InterPro"/>
</dbReference>
<dbReference type="InterPro" id="IPR007757">
    <property type="entry name" value="MT-A70-like"/>
</dbReference>
<sequence length="255" mass="29074">LANSISEVGLLHPIVVDENQRLIAGRRRLEACRSLSWETIPIHVVPLRDLVSGELHENMARKDFTVSEMVAIKRHFEPVVATEADNRMKAGKPSGNFPKGGRTRDIIAGYMGISGRTLEKAEKIVETYERDPERFATLMKNVNSGKTSISYAYDVASRAERHADPPPLPEGKYDIIYADPPWKYYYKARGNPESHYPDMEDEEIYELKVEDVPIQDKITDNAVLFLWATNPKLPEALKVVEKWGFTYKTNLVWVK</sequence>
<dbReference type="InterPro" id="IPR002052">
    <property type="entry name" value="DNA_methylase_N6_adenine_CS"/>
</dbReference>
<gene>
    <name evidence="2" type="ORF">S01H1_59837</name>
</gene>
<reference evidence="2" key="1">
    <citation type="journal article" date="2014" name="Front. Microbiol.">
        <title>High frequency of phylogenetically diverse reductive dehalogenase-homologous genes in deep subseafloor sedimentary metagenomes.</title>
        <authorList>
            <person name="Kawai M."/>
            <person name="Futagami T."/>
            <person name="Toyoda A."/>
            <person name="Takaki Y."/>
            <person name="Nishi S."/>
            <person name="Hori S."/>
            <person name="Arai W."/>
            <person name="Tsubouchi T."/>
            <person name="Morono Y."/>
            <person name="Uchiyama I."/>
            <person name="Ito T."/>
            <person name="Fujiyama A."/>
            <person name="Inagaki F."/>
            <person name="Takami H."/>
        </authorList>
    </citation>
    <scope>NUCLEOTIDE SEQUENCE</scope>
    <source>
        <strain evidence="2">Expedition CK06-06</strain>
    </source>
</reference>
<name>X0VTZ7_9ZZZZ</name>
<dbReference type="GO" id="GO:0007059">
    <property type="term" value="P:chromosome segregation"/>
    <property type="evidence" value="ECO:0007669"/>
    <property type="project" value="TreeGrafter"/>
</dbReference>
<dbReference type="InterPro" id="IPR029063">
    <property type="entry name" value="SAM-dependent_MTases_sf"/>
</dbReference>
<dbReference type="EMBL" id="BARS01039159">
    <property type="protein sequence ID" value="GAG15933.1"/>
    <property type="molecule type" value="Genomic_DNA"/>
</dbReference>
<feature type="non-terminal residue" evidence="2">
    <location>
        <position position="1"/>
    </location>
</feature>
<dbReference type="SUPFAM" id="SSF110849">
    <property type="entry name" value="ParB/Sulfiredoxin"/>
    <property type="match status" value="1"/>
</dbReference>
<dbReference type="SUPFAM" id="SSF53335">
    <property type="entry name" value="S-adenosyl-L-methionine-dependent methyltransferases"/>
    <property type="match status" value="2"/>
</dbReference>
<dbReference type="PANTHER" id="PTHR33375:SF1">
    <property type="entry name" value="CHROMOSOME-PARTITIONING PROTEIN PARB-RELATED"/>
    <property type="match status" value="1"/>
</dbReference>
<evidence type="ECO:0000259" key="1">
    <source>
        <dbReference type="Pfam" id="PF02195"/>
    </source>
</evidence>
<dbReference type="Pfam" id="PF02195">
    <property type="entry name" value="ParB_N"/>
    <property type="match status" value="1"/>
</dbReference>
<dbReference type="GO" id="GO:0003676">
    <property type="term" value="F:nucleic acid binding"/>
    <property type="evidence" value="ECO:0007669"/>
    <property type="project" value="InterPro"/>
</dbReference>
<dbReference type="GO" id="GO:0045881">
    <property type="term" value="P:positive regulation of sporulation resulting in formation of a cellular spore"/>
    <property type="evidence" value="ECO:0007669"/>
    <property type="project" value="TreeGrafter"/>
</dbReference>
<evidence type="ECO:0000313" key="2">
    <source>
        <dbReference type="EMBL" id="GAG15933.1"/>
    </source>
</evidence>
<dbReference type="GO" id="GO:0005694">
    <property type="term" value="C:chromosome"/>
    <property type="evidence" value="ECO:0007669"/>
    <property type="project" value="TreeGrafter"/>
</dbReference>
<dbReference type="PROSITE" id="PS00092">
    <property type="entry name" value="N6_MTASE"/>
    <property type="match status" value="1"/>
</dbReference>